<dbReference type="PANTHER" id="PTHR35005:SF1">
    <property type="entry name" value="2-AMINO-5-FORMYLAMINO-6-RIBOSYLAMINOPYRIMIDIN-4(3H)-ONE 5'-MONOPHOSPHATE DEFORMYLASE"/>
    <property type="match status" value="1"/>
</dbReference>
<organism evidence="6 7">
    <name type="scientific">Candidatus Segetimicrobium genomatis</name>
    <dbReference type="NCBI Taxonomy" id="2569760"/>
    <lineage>
        <taxon>Bacteria</taxon>
        <taxon>Bacillati</taxon>
        <taxon>Candidatus Sysuimicrobiota</taxon>
        <taxon>Candidatus Sysuimicrobiia</taxon>
        <taxon>Candidatus Sysuimicrobiales</taxon>
        <taxon>Candidatus Segetimicrobiaceae</taxon>
        <taxon>Candidatus Segetimicrobium</taxon>
    </lineage>
</organism>
<dbReference type="GO" id="GO:0016811">
    <property type="term" value="F:hydrolase activity, acting on carbon-nitrogen (but not peptide) bonds, in linear amides"/>
    <property type="evidence" value="ECO:0007669"/>
    <property type="project" value="TreeGrafter"/>
</dbReference>
<comment type="cofactor">
    <cofactor evidence="1">
        <name>Zn(2+)</name>
        <dbReference type="ChEBI" id="CHEBI:29105"/>
    </cofactor>
</comment>
<keyword evidence="4" id="KW-0862">Zinc</keyword>
<evidence type="ECO:0000256" key="5">
    <source>
        <dbReference type="ARBA" id="ARBA00024029"/>
    </source>
</evidence>
<dbReference type="Proteomes" id="UP000318093">
    <property type="component" value="Unassembled WGS sequence"/>
</dbReference>
<dbReference type="GO" id="GO:0009231">
    <property type="term" value="P:riboflavin biosynthetic process"/>
    <property type="evidence" value="ECO:0007669"/>
    <property type="project" value="TreeGrafter"/>
</dbReference>
<name>A0A537JG44_9BACT</name>
<dbReference type="EMBL" id="VBAN01000157">
    <property type="protein sequence ID" value="TMI82519.1"/>
    <property type="molecule type" value="Genomic_DNA"/>
</dbReference>
<dbReference type="Gene3D" id="3.40.50.10310">
    <property type="entry name" value="Creatininase"/>
    <property type="match status" value="1"/>
</dbReference>
<evidence type="ECO:0000256" key="3">
    <source>
        <dbReference type="ARBA" id="ARBA00022801"/>
    </source>
</evidence>
<dbReference type="AlphaFoldDB" id="A0A537JG44"/>
<reference evidence="6 7" key="1">
    <citation type="journal article" date="2019" name="Nat. Microbiol.">
        <title>Mediterranean grassland soil C-N compound turnover is dependent on rainfall and depth, and is mediated by genomically divergent microorganisms.</title>
        <authorList>
            <person name="Diamond S."/>
            <person name="Andeer P.F."/>
            <person name="Li Z."/>
            <person name="Crits-Christoph A."/>
            <person name="Burstein D."/>
            <person name="Anantharaman K."/>
            <person name="Lane K.R."/>
            <person name="Thomas B.C."/>
            <person name="Pan C."/>
            <person name="Northen T.R."/>
            <person name="Banfield J.F."/>
        </authorList>
    </citation>
    <scope>NUCLEOTIDE SEQUENCE [LARGE SCALE GENOMIC DNA]</scope>
    <source>
        <strain evidence="6">NP_6</strain>
    </source>
</reference>
<sequence length="245" mass="27185">LEWHGPHLPLGTDGLHAHEVAVEVARRIGGIVLPTYFVGTETVRLNDQQAQGLAILGFEGTERVVGMDFPEFPVKSLYFEEGAFAVTVWEILRLLKADRYRLIVIVNGHGAVNHQRTLRRLAAEESERPNVWVEYTMAFLPATPPISDPGHAEKIETSLMMAMRPELVDIASLPPTDVPLRYRDYGIVDGKAFDGNPTPDFTLRREADPRDAAPDLGRKVLNAEVDCLVETVSGHLRSMGLGNRD</sequence>
<evidence type="ECO:0000256" key="1">
    <source>
        <dbReference type="ARBA" id="ARBA00001947"/>
    </source>
</evidence>
<dbReference type="PANTHER" id="PTHR35005">
    <property type="entry name" value="3-DEHYDRO-SCYLLO-INOSOSE HYDROLASE"/>
    <property type="match status" value="1"/>
</dbReference>
<dbReference type="SUPFAM" id="SSF102215">
    <property type="entry name" value="Creatininase"/>
    <property type="match status" value="1"/>
</dbReference>
<comment type="caution">
    <text evidence="6">The sequence shown here is derived from an EMBL/GenBank/DDBJ whole genome shotgun (WGS) entry which is preliminary data.</text>
</comment>
<evidence type="ECO:0000256" key="2">
    <source>
        <dbReference type="ARBA" id="ARBA00022723"/>
    </source>
</evidence>
<comment type="similarity">
    <text evidence="5">Belongs to the creatininase superfamily.</text>
</comment>
<dbReference type="InterPro" id="IPR003785">
    <property type="entry name" value="Creatininase/forma_Hydrolase"/>
</dbReference>
<evidence type="ECO:0000256" key="4">
    <source>
        <dbReference type="ARBA" id="ARBA00022833"/>
    </source>
</evidence>
<dbReference type="GO" id="GO:0046872">
    <property type="term" value="F:metal ion binding"/>
    <property type="evidence" value="ECO:0007669"/>
    <property type="project" value="UniProtKB-KW"/>
</dbReference>
<gene>
    <name evidence="6" type="ORF">E6H03_05385</name>
</gene>
<feature type="non-terminal residue" evidence="6">
    <location>
        <position position="1"/>
    </location>
</feature>
<accession>A0A537JG44</accession>
<evidence type="ECO:0000313" key="6">
    <source>
        <dbReference type="EMBL" id="TMI82519.1"/>
    </source>
</evidence>
<proteinExistence type="inferred from homology"/>
<keyword evidence="2" id="KW-0479">Metal-binding</keyword>
<dbReference type="Pfam" id="PF02633">
    <property type="entry name" value="Creatininase"/>
    <property type="match status" value="2"/>
</dbReference>
<evidence type="ECO:0000313" key="7">
    <source>
        <dbReference type="Proteomes" id="UP000318093"/>
    </source>
</evidence>
<keyword evidence="3" id="KW-0378">Hydrolase</keyword>
<protein>
    <submittedName>
        <fullName evidence="6">Creatininase family protein</fullName>
    </submittedName>
</protein>
<dbReference type="InterPro" id="IPR024087">
    <property type="entry name" value="Creatininase-like_sf"/>
</dbReference>